<feature type="transmembrane region" description="Helical" evidence="2">
    <location>
        <begin position="401"/>
        <end position="425"/>
    </location>
</feature>
<keyword evidence="2" id="KW-1133">Transmembrane helix</keyword>
<reference evidence="4 5" key="1">
    <citation type="submission" date="2020-08" db="EMBL/GenBank/DDBJ databases">
        <title>Genome public.</title>
        <authorList>
            <person name="Liu C."/>
            <person name="Sun Q."/>
        </authorList>
    </citation>
    <scope>NUCLEOTIDE SEQUENCE [LARGE SCALE GENOMIC DNA]</scope>
    <source>
        <strain evidence="4 5">NSJ-34</strain>
    </source>
</reference>
<evidence type="ECO:0000313" key="5">
    <source>
        <dbReference type="Proteomes" id="UP000654573"/>
    </source>
</evidence>
<dbReference type="Pfam" id="PF10145">
    <property type="entry name" value="PhageMin_Tail"/>
    <property type="match status" value="1"/>
</dbReference>
<keyword evidence="2" id="KW-0812">Transmembrane</keyword>
<dbReference type="InterPro" id="IPR010090">
    <property type="entry name" value="Phage_tape_meas"/>
</dbReference>
<evidence type="ECO:0000256" key="2">
    <source>
        <dbReference type="SAM" id="Phobius"/>
    </source>
</evidence>
<dbReference type="NCBIfam" id="TIGR01760">
    <property type="entry name" value="tape_meas_TP901"/>
    <property type="match status" value="1"/>
</dbReference>
<evidence type="ECO:0000313" key="4">
    <source>
        <dbReference type="EMBL" id="MBC5675572.1"/>
    </source>
</evidence>
<evidence type="ECO:0000256" key="1">
    <source>
        <dbReference type="ARBA" id="ARBA00022612"/>
    </source>
</evidence>
<keyword evidence="2" id="KW-0472">Membrane</keyword>
<evidence type="ECO:0000259" key="3">
    <source>
        <dbReference type="Pfam" id="PF10145"/>
    </source>
</evidence>
<gene>
    <name evidence="4" type="ORF">H8S76_25400</name>
</gene>
<organism evidence="4 5">
    <name type="scientific">Blautia celeris</name>
    <dbReference type="NCBI Taxonomy" id="2763026"/>
    <lineage>
        <taxon>Bacteria</taxon>
        <taxon>Bacillati</taxon>
        <taxon>Bacillota</taxon>
        <taxon>Clostridia</taxon>
        <taxon>Lachnospirales</taxon>
        <taxon>Lachnospiraceae</taxon>
        <taxon>Blautia</taxon>
    </lineage>
</organism>
<keyword evidence="1" id="KW-1188">Viral release from host cell</keyword>
<feature type="domain" description="Phage tail tape measure protein" evidence="3">
    <location>
        <begin position="58"/>
        <end position="248"/>
    </location>
</feature>
<proteinExistence type="predicted"/>
<name>A0ABR7FK23_9FIRM</name>
<protein>
    <submittedName>
        <fullName evidence="4">Phage tail tape measure protein</fullName>
    </submittedName>
</protein>
<keyword evidence="5" id="KW-1185">Reference proteome</keyword>
<dbReference type="EMBL" id="JACOOU010000018">
    <property type="protein sequence ID" value="MBC5675572.1"/>
    <property type="molecule type" value="Genomic_DNA"/>
</dbReference>
<dbReference type="PANTHER" id="PTHR37813">
    <property type="entry name" value="FELS-2 PROPHAGE PROTEIN"/>
    <property type="match status" value="1"/>
</dbReference>
<dbReference type="Proteomes" id="UP000654573">
    <property type="component" value="Unassembled WGS sequence"/>
</dbReference>
<comment type="caution">
    <text evidence="4">The sequence shown here is derived from an EMBL/GenBank/DDBJ whole genome shotgun (WGS) entry which is preliminary data.</text>
</comment>
<dbReference type="PANTHER" id="PTHR37813:SF1">
    <property type="entry name" value="FELS-2 PROPHAGE PROTEIN"/>
    <property type="match status" value="1"/>
</dbReference>
<sequence length="597" mass="64011">MPMSAGIAAAGGAVVNAADDMNAGINDFLAQTGLAAKGADYWKESLEDIYKHNFGDGFEDIANSMATVKNEIGAFDTDELTNLTESALTLRDTFEYDVSESVRAAKALMDNFGMSGDDAFNLIAAGAQGGLDYSGEFLDNISEYSVQFQKVGFDAEDMFKVFEAGTVNGAFNLDKVGDAVKEMSIRVIDGSNTTQEGFSILGLQADEMANKFAAGGDSAKQAFTETMQALSNIEDPIARNTAGVDLFGTMWEDLGEDAVIALGNIYDGAYATGDELEKLKELKYDNLKSDLQTLGRTFVTDVAVPLGETLMPYVEKLVDILSKAMDKFSGLSEEQQQMIITIALVVGAVGPLLMIIGKMSSGVGAAAGMVSKIIGIVTGGGPKVLGAIGSVGKGAKGLWGILSANPIGMIITIIGILVAAFVTLYKKCDWFREGVDKVFESVKNGVKKAIDKIKSIFDFKWKLPEIKLPHFSIKGKFSLTPPSVPKLSVKWNAEGAILNRPTIFGMDRNGNMQGGGEAGKEAVLPIEKLKLYIREENQLNNQELVSLMKDVFEGITLLAENNIYIGDRKIMDVLTDIVLKKIDSKQSGKLLTKGVTL</sequence>
<feature type="transmembrane region" description="Helical" evidence="2">
    <location>
        <begin position="338"/>
        <end position="356"/>
    </location>
</feature>
<accession>A0ABR7FK23</accession>
<feature type="transmembrane region" description="Helical" evidence="2">
    <location>
        <begin position="363"/>
        <end position="381"/>
    </location>
</feature>